<keyword evidence="5" id="KW-0028">Amino-acid biosynthesis</keyword>
<feature type="binding site" evidence="5">
    <location>
        <position position="193"/>
    </location>
    <ligand>
        <name>3-dehydroquinate</name>
        <dbReference type="ChEBI" id="CHEBI:32364"/>
    </ligand>
</feature>
<sequence length="234" mass="24786">MIVPLTDAHDSSLIASAKRIAASRTDMVEWRVDRYASRDDHTKVVAMAARIHEIIGERPLLFTPRTKHEGSDWNPPGDSYRDIIADACASGTVDMVDVQYLNPAVKRCFEAARAHRVPIIASNHDFNGTPSATAIADGLDAMASLGADIAKMAVMPRKPADVAALLEATAVAAQTIRVPLITMSMGPLGVISRLAGQVFGSCATFATLGGEGSAPGQLPLDEVLAVMDLLGRDL</sequence>
<dbReference type="GO" id="GO:0009423">
    <property type="term" value="P:chorismate biosynthetic process"/>
    <property type="evidence" value="ECO:0007669"/>
    <property type="project" value="UniProtKB-UniRule"/>
</dbReference>
<dbReference type="EMBL" id="AP028056">
    <property type="protein sequence ID" value="BEH01563.1"/>
    <property type="molecule type" value="Genomic_DNA"/>
</dbReference>
<keyword evidence="3 5" id="KW-0456">Lyase</keyword>
<proteinExistence type="inferred from homology"/>
<feature type="binding site" evidence="5">
    <location>
        <position position="213"/>
    </location>
    <ligand>
        <name>3-dehydroquinate</name>
        <dbReference type="ChEBI" id="CHEBI:32364"/>
    </ligand>
</feature>
<accession>A0AAN0K697</accession>
<dbReference type="SUPFAM" id="SSF51569">
    <property type="entry name" value="Aldolase"/>
    <property type="match status" value="1"/>
</dbReference>
<dbReference type="GO" id="GO:0046279">
    <property type="term" value="P:3,4-dihydroxybenzoate biosynthetic process"/>
    <property type="evidence" value="ECO:0007669"/>
    <property type="project" value="TreeGrafter"/>
</dbReference>
<keyword evidence="7" id="KW-1185">Reference proteome</keyword>
<comment type="function">
    <text evidence="5">Involved in the third step of the chorismate pathway, which leads to the biosynthesis of aromatic amino acids. Catalyzes the cis-dehydration of 3-dehydroquinate (DHQ) and introduces the first double bond of the aromatic ring to yield 3-dehydroshikimate.</text>
</comment>
<evidence type="ECO:0000313" key="7">
    <source>
        <dbReference type="Proteomes" id="UP001431656"/>
    </source>
</evidence>
<name>A0AAN0K697_9ACTN</name>
<dbReference type="GO" id="GO:0008652">
    <property type="term" value="P:amino acid biosynthetic process"/>
    <property type="evidence" value="ECO:0007669"/>
    <property type="project" value="UniProtKB-KW"/>
</dbReference>
<dbReference type="InterPro" id="IPR050146">
    <property type="entry name" value="Type-I_3-dehydroquinase"/>
</dbReference>
<dbReference type="CDD" id="cd00502">
    <property type="entry name" value="DHQase_I"/>
    <property type="match status" value="1"/>
</dbReference>
<dbReference type="GO" id="GO:0009073">
    <property type="term" value="P:aromatic amino acid family biosynthetic process"/>
    <property type="evidence" value="ECO:0007669"/>
    <property type="project" value="UniProtKB-KW"/>
</dbReference>
<comment type="pathway">
    <text evidence="5">Metabolic intermediate biosynthesis; chorismate biosynthesis; chorismate from D-erythrose 4-phosphate and phosphoenolpyruvate: step 3/7.</text>
</comment>
<comment type="catalytic activity">
    <reaction evidence="1 5">
        <text>3-dehydroquinate = 3-dehydroshikimate + H2O</text>
        <dbReference type="Rhea" id="RHEA:21096"/>
        <dbReference type="ChEBI" id="CHEBI:15377"/>
        <dbReference type="ChEBI" id="CHEBI:16630"/>
        <dbReference type="ChEBI" id="CHEBI:32364"/>
        <dbReference type="EC" id="4.2.1.10"/>
    </reaction>
</comment>
<dbReference type="HAMAP" id="MF_00214">
    <property type="entry name" value="AroD"/>
    <property type="match status" value="1"/>
</dbReference>
<dbReference type="PANTHER" id="PTHR43699:SF1">
    <property type="entry name" value="3-DEHYDROQUINATE DEHYDRATASE"/>
    <property type="match status" value="1"/>
</dbReference>
<evidence type="ECO:0000256" key="1">
    <source>
        <dbReference type="ARBA" id="ARBA00001864"/>
    </source>
</evidence>
<reference evidence="6" key="1">
    <citation type="journal article" date="2024" name="Int. J. Syst. Evol. Microbiol.">
        <title>Brooklawnia propionicigenes sp. nov., a facultatively anaerobic, propionate-producing bacterium isolated from a methanogenic reactor treating waste from cattle farms.</title>
        <authorList>
            <person name="Akita Y."/>
            <person name="Ueki A."/>
            <person name="Tonouchi A."/>
            <person name="Sugawara Y."/>
            <person name="Honma S."/>
            <person name="Kaku N."/>
            <person name="Ueki K."/>
        </authorList>
    </citation>
    <scope>NUCLEOTIDE SEQUENCE</scope>
    <source>
        <strain evidence="6">SH051</strain>
    </source>
</reference>
<gene>
    <name evidence="5 6" type="primary">aroD</name>
    <name evidence="6" type="ORF">brsh051_08440</name>
</gene>
<dbReference type="NCBIfam" id="TIGR01093">
    <property type="entry name" value="aroD"/>
    <property type="match status" value="1"/>
</dbReference>
<dbReference type="GO" id="GO:0003855">
    <property type="term" value="F:3-dehydroquinate dehydratase activity"/>
    <property type="evidence" value="ECO:0007669"/>
    <property type="project" value="UniProtKB-UniRule"/>
</dbReference>
<protein>
    <recommendedName>
        <fullName evidence="5">3-dehydroquinate dehydratase</fullName>
        <shortName evidence="5">3-dehydroquinase</shortName>
        <ecNumber evidence="5">4.2.1.10</ecNumber>
    </recommendedName>
    <alternativeName>
        <fullName evidence="5">Type I DHQase</fullName>
    </alternativeName>
    <alternativeName>
        <fullName evidence="5">Type I dehydroquinase</fullName>
        <shortName evidence="5">DHQ1</shortName>
    </alternativeName>
</protein>
<dbReference type="Gene3D" id="3.20.20.70">
    <property type="entry name" value="Aldolase class I"/>
    <property type="match status" value="1"/>
</dbReference>
<evidence type="ECO:0000256" key="3">
    <source>
        <dbReference type="ARBA" id="ARBA00023239"/>
    </source>
</evidence>
<dbReference type="InterPro" id="IPR001381">
    <property type="entry name" value="DHquinase_I"/>
</dbReference>
<feature type="active site" description="Schiff-base intermediate with substrate" evidence="5">
    <location>
        <position position="151"/>
    </location>
</feature>
<organism evidence="6 7">
    <name type="scientific">Brooklawnia propionicigenes</name>
    <dbReference type="NCBI Taxonomy" id="3041175"/>
    <lineage>
        <taxon>Bacteria</taxon>
        <taxon>Bacillati</taxon>
        <taxon>Actinomycetota</taxon>
        <taxon>Actinomycetes</taxon>
        <taxon>Propionibacteriales</taxon>
        <taxon>Propionibacteriaceae</taxon>
        <taxon>Brooklawnia</taxon>
    </lineage>
</organism>
<evidence type="ECO:0000256" key="2">
    <source>
        <dbReference type="ARBA" id="ARBA00023141"/>
    </source>
</evidence>
<feature type="binding site" evidence="5">
    <location>
        <begin position="29"/>
        <end position="31"/>
    </location>
    <ligand>
        <name>3-dehydroquinate</name>
        <dbReference type="ChEBI" id="CHEBI:32364"/>
    </ligand>
</feature>
<evidence type="ECO:0000256" key="4">
    <source>
        <dbReference type="ARBA" id="ARBA00023270"/>
    </source>
</evidence>
<comment type="similarity">
    <text evidence="5">Belongs to the type-I 3-dehydroquinase family.</text>
</comment>
<evidence type="ECO:0000313" key="6">
    <source>
        <dbReference type="EMBL" id="BEH01563.1"/>
    </source>
</evidence>
<evidence type="ECO:0000256" key="5">
    <source>
        <dbReference type="HAMAP-Rule" id="MF_00214"/>
    </source>
</evidence>
<dbReference type="EC" id="4.2.1.10" evidence="5"/>
<keyword evidence="4 5" id="KW-0704">Schiff base</keyword>
<keyword evidence="2 5" id="KW-0057">Aromatic amino acid biosynthesis</keyword>
<feature type="binding site" evidence="5">
    <location>
        <position position="217"/>
    </location>
    <ligand>
        <name>3-dehydroquinate</name>
        <dbReference type="ChEBI" id="CHEBI:32364"/>
    </ligand>
</feature>
<dbReference type="KEGG" id="broo:brsh051_08440"/>
<feature type="binding site" evidence="5">
    <location>
        <position position="65"/>
    </location>
    <ligand>
        <name>3-dehydroquinate</name>
        <dbReference type="ChEBI" id="CHEBI:32364"/>
    </ligand>
</feature>
<feature type="active site" description="Proton donor/acceptor" evidence="5">
    <location>
        <position position="124"/>
    </location>
</feature>
<dbReference type="AlphaFoldDB" id="A0AAN0K697"/>
<comment type="caution">
    <text evidence="5">Lacks conserved residue(s) required for the propagation of feature annotation.</text>
</comment>
<dbReference type="FunFam" id="3.20.20.70:FF:000047">
    <property type="entry name" value="3-dehydroquinate dehydratase"/>
    <property type="match status" value="1"/>
</dbReference>
<dbReference type="InterPro" id="IPR013785">
    <property type="entry name" value="Aldolase_TIM"/>
</dbReference>
<dbReference type="Pfam" id="PF01487">
    <property type="entry name" value="DHquinase_I"/>
    <property type="match status" value="1"/>
</dbReference>
<dbReference type="Proteomes" id="UP001431656">
    <property type="component" value="Chromosome"/>
</dbReference>
<dbReference type="PANTHER" id="PTHR43699">
    <property type="entry name" value="3-DEHYDROQUINATE DEHYDRATASE"/>
    <property type="match status" value="1"/>
</dbReference>
<comment type="subunit">
    <text evidence="5">Homodimer.</text>
</comment>